<proteinExistence type="predicted"/>
<dbReference type="SUPFAM" id="SSF53850">
    <property type="entry name" value="Periplasmic binding protein-like II"/>
    <property type="match status" value="1"/>
</dbReference>
<keyword evidence="1" id="KW-1133">Transmembrane helix</keyword>
<dbReference type="EMBL" id="VBWO01000023">
    <property type="protein sequence ID" value="TLF36202.1"/>
    <property type="molecule type" value="Genomic_DNA"/>
</dbReference>
<feature type="domain" description="SsuA/THI5-like" evidence="2">
    <location>
        <begin position="68"/>
        <end position="276"/>
    </location>
</feature>
<evidence type="ECO:0000313" key="4">
    <source>
        <dbReference type="Proteomes" id="UP000309885"/>
    </source>
</evidence>
<protein>
    <submittedName>
        <fullName evidence="3">Transporter substrate-binding domain-containing protein</fullName>
    </submittedName>
</protein>
<evidence type="ECO:0000313" key="3">
    <source>
        <dbReference type="EMBL" id="TLF36202.1"/>
    </source>
</evidence>
<dbReference type="Proteomes" id="UP000309885">
    <property type="component" value="Unassembled WGS sequence"/>
</dbReference>
<dbReference type="AlphaFoldDB" id="A0A5R8LH27"/>
<comment type="caution">
    <text evidence="3">The sequence shown here is derived from an EMBL/GenBank/DDBJ whole genome shotgun (WGS) entry which is preliminary data.</text>
</comment>
<reference evidence="3 4" key="1">
    <citation type="submission" date="2019-05" db="EMBL/GenBank/DDBJ databases">
        <title>Genome-based reclassification of Lactobacillus casei as Lactobacillus casei subsp. casei. subsp.nov., description of Lactobacillus casei subsp. zeae subsp. nov., and emended description of Lactobacillus casei.</title>
        <authorList>
            <person name="Huang C.-H."/>
        </authorList>
    </citation>
    <scope>NUCLEOTIDE SEQUENCE [LARGE SCALE GENOMIC DNA]</scope>
    <source>
        <strain evidence="3 4">CRBIP24.44</strain>
    </source>
</reference>
<dbReference type="RefSeq" id="WP_138132053.1">
    <property type="nucleotide sequence ID" value="NZ_VBWO01000023.1"/>
</dbReference>
<accession>A0A5R8LH27</accession>
<organism evidence="3 4">
    <name type="scientific">Lacticaseibacillus zeae</name>
    <name type="common">Lactobacillus zeae</name>
    <dbReference type="NCBI Taxonomy" id="57037"/>
    <lineage>
        <taxon>Bacteria</taxon>
        <taxon>Bacillati</taxon>
        <taxon>Bacillota</taxon>
        <taxon>Bacilli</taxon>
        <taxon>Lactobacillales</taxon>
        <taxon>Lactobacillaceae</taxon>
        <taxon>Lacticaseibacillus</taxon>
    </lineage>
</organism>
<dbReference type="PANTHER" id="PTHR30024">
    <property type="entry name" value="ALIPHATIC SULFONATES-BINDING PROTEIN-RELATED"/>
    <property type="match status" value="1"/>
</dbReference>
<dbReference type="Pfam" id="PF09084">
    <property type="entry name" value="NMT1"/>
    <property type="match status" value="1"/>
</dbReference>
<evidence type="ECO:0000259" key="2">
    <source>
        <dbReference type="Pfam" id="PF09084"/>
    </source>
</evidence>
<feature type="transmembrane region" description="Helical" evidence="1">
    <location>
        <begin position="7"/>
        <end position="27"/>
    </location>
</feature>
<dbReference type="InterPro" id="IPR015168">
    <property type="entry name" value="SsuA/THI5"/>
</dbReference>
<evidence type="ECO:0000256" key="1">
    <source>
        <dbReference type="SAM" id="Phobius"/>
    </source>
</evidence>
<gene>
    <name evidence="3" type="ORF">FEI15_14890</name>
</gene>
<name>A0A5R8LH27_LACZE</name>
<dbReference type="Gene3D" id="3.40.190.10">
    <property type="entry name" value="Periplasmic binding protein-like II"/>
    <property type="match status" value="2"/>
</dbReference>
<sequence>MKKQTKTIWVAIATIAVLAVVLVFAFVHQNKQTTSTAPQNTATVAKKDDNYVLRLGDPGGVCGAPQQIAQVKGFFKKVGLKYKVVKVDANTTGIEAVTSNKIDASNSLLGSIVQPIANGAQLKITTGLHTGCISVLTAKGSTLKSPKDFVGKKIGVAAVAGSEATFTKRWLGDHGVEVGTNNAQVQFVQYDASELPIALAKGQVDAIAIEDPTVQIAVKQYGFNIVASSAETAPFNTEYCCVAYVSAKVAKEHPEAARKYTLAMQEATNWVKTHQSQTAAIQISNKFAAGKASVNEKALKTYDWKASYYGGQKAFIQVGKDLQKIGIVNKNTDLNSLANNAFLKVKDVQ</sequence>
<keyword evidence="1" id="KW-0812">Transmembrane</keyword>
<keyword evidence="1" id="KW-0472">Membrane</keyword>